<gene>
    <name evidence="11" type="ORF">GCM10009710_06650</name>
</gene>
<evidence type="ECO:0000313" key="11">
    <source>
        <dbReference type="EMBL" id="GAA1728715.1"/>
    </source>
</evidence>
<accession>A0ABN2JJ66</accession>
<name>A0ABN2JJ66_9ACTN</name>
<organism evidence="11 12">
    <name type="scientific">Aeromicrobium alkaliterrae</name>
    <dbReference type="NCBI Taxonomy" id="302168"/>
    <lineage>
        <taxon>Bacteria</taxon>
        <taxon>Bacillati</taxon>
        <taxon>Actinomycetota</taxon>
        <taxon>Actinomycetes</taxon>
        <taxon>Propionibacteriales</taxon>
        <taxon>Nocardioidaceae</taxon>
        <taxon>Aeromicrobium</taxon>
    </lineage>
</organism>
<evidence type="ECO:0000256" key="6">
    <source>
        <dbReference type="ARBA" id="ARBA00022927"/>
    </source>
</evidence>
<dbReference type="SMART" id="SM01323">
    <property type="entry name" value="YajC"/>
    <property type="match status" value="1"/>
</dbReference>
<keyword evidence="9 10" id="KW-0472">Membrane</keyword>
<dbReference type="InterPro" id="IPR003849">
    <property type="entry name" value="Preprotein_translocase_YajC"/>
</dbReference>
<keyword evidence="8" id="KW-0811">Translocation</keyword>
<dbReference type="PANTHER" id="PTHR33909">
    <property type="entry name" value="SEC TRANSLOCON ACCESSORY COMPLEX SUBUNIT YAJC"/>
    <property type="match status" value="1"/>
</dbReference>
<keyword evidence="5 10" id="KW-0812">Transmembrane</keyword>
<evidence type="ECO:0000256" key="3">
    <source>
        <dbReference type="ARBA" id="ARBA00022448"/>
    </source>
</evidence>
<keyword evidence="6" id="KW-0653">Protein transport</keyword>
<evidence type="ECO:0000256" key="2">
    <source>
        <dbReference type="ARBA" id="ARBA00006742"/>
    </source>
</evidence>
<dbReference type="Proteomes" id="UP001501057">
    <property type="component" value="Unassembled WGS sequence"/>
</dbReference>
<protein>
    <recommendedName>
        <fullName evidence="13">Preprotein translocase subunit YajC</fullName>
    </recommendedName>
</protein>
<dbReference type="RefSeq" id="WP_344197724.1">
    <property type="nucleotide sequence ID" value="NZ_BAAAME010000002.1"/>
</dbReference>
<reference evidence="11 12" key="1">
    <citation type="journal article" date="2019" name="Int. J. Syst. Evol. Microbiol.">
        <title>The Global Catalogue of Microorganisms (GCM) 10K type strain sequencing project: providing services to taxonomists for standard genome sequencing and annotation.</title>
        <authorList>
            <consortium name="The Broad Institute Genomics Platform"/>
            <consortium name="The Broad Institute Genome Sequencing Center for Infectious Disease"/>
            <person name="Wu L."/>
            <person name="Ma J."/>
        </authorList>
    </citation>
    <scope>NUCLEOTIDE SEQUENCE [LARGE SCALE GENOMIC DNA]</scope>
    <source>
        <strain evidence="11 12">JCM 13518</strain>
    </source>
</reference>
<evidence type="ECO:0000256" key="5">
    <source>
        <dbReference type="ARBA" id="ARBA00022692"/>
    </source>
</evidence>
<dbReference type="EMBL" id="BAAAME010000002">
    <property type="protein sequence ID" value="GAA1728715.1"/>
    <property type="molecule type" value="Genomic_DNA"/>
</dbReference>
<comment type="caution">
    <text evidence="11">The sequence shown here is derived from an EMBL/GenBank/DDBJ whole genome shotgun (WGS) entry which is preliminary data.</text>
</comment>
<keyword evidence="7 10" id="KW-1133">Transmembrane helix</keyword>
<evidence type="ECO:0000256" key="4">
    <source>
        <dbReference type="ARBA" id="ARBA00022475"/>
    </source>
</evidence>
<dbReference type="Pfam" id="PF02699">
    <property type="entry name" value="YajC"/>
    <property type="match status" value="1"/>
</dbReference>
<keyword evidence="12" id="KW-1185">Reference proteome</keyword>
<dbReference type="PRINTS" id="PR01853">
    <property type="entry name" value="YAJCTRNLCASE"/>
</dbReference>
<evidence type="ECO:0000256" key="10">
    <source>
        <dbReference type="SAM" id="Phobius"/>
    </source>
</evidence>
<keyword evidence="3" id="KW-0813">Transport</keyword>
<dbReference type="PANTHER" id="PTHR33909:SF1">
    <property type="entry name" value="SEC TRANSLOCON ACCESSORY COMPLEX SUBUNIT YAJC"/>
    <property type="match status" value="1"/>
</dbReference>
<keyword evidence="4" id="KW-1003">Cell membrane</keyword>
<evidence type="ECO:0000256" key="9">
    <source>
        <dbReference type="ARBA" id="ARBA00023136"/>
    </source>
</evidence>
<evidence type="ECO:0008006" key="13">
    <source>
        <dbReference type="Google" id="ProtNLM"/>
    </source>
</evidence>
<proteinExistence type="inferred from homology"/>
<evidence type="ECO:0000313" key="12">
    <source>
        <dbReference type="Proteomes" id="UP001501057"/>
    </source>
</evidence>
<evidence type="ECO:0000256" key="1">
    <source>
        <dbReference type="ARBA" id="ARBA00004162"/>
    </source>
</evidence>
<comment type="similarity">
    <text evidence="2">Belongs to the YajC family.</text>
</comment>
<evidence type="ECO:0000256" key="7">
    <source>
        <dbReference type="ARBA" id="ARBA00022989"/>
    </source>
</evidence>
<evidence type="ECO:0000256" key="8">
    <source>
        <dbReference type="ARBA" id="ARBA00023010"/>
    </source>
</evidence>
<dbReference type="NCBIfam" id="TIGR00739">
    <property type="entry name" value="yajC"/>
    <property type="match status" value="1"/>
</dbReference>
<comment type="subcellular location">
    <subcellularLocation>
        <location evidence="1">Cell membrane</location>
        <topology evidence="1">Single-pass membrane protein</topology>
    </subcellularLocation>
</comment>
<sequence length="98" mass="10876">MSDLAGLIPLVLIVVVFWLFIVRPARKKQQQFSSLQDELQPGLEVMTTSGIFAEIVSLDDLEARLRIADGVEIRVHRQAIGQIVRPEPAADPEIVEGD</sequence>
<feature type="transmembrane region" description="Helical" evidence="10">
    <location>
        <begin position="6"/>
        <end position="22"/>
    </location>
</feature>